<name>A0A3R7QXM8_PENVA</name>
<protein>
    <recommendedName>
        <fullName evidence="1">Peptidase S1 domain-containing protein</fullName>
    </recommendedName>
</protein>
<evidence type="ECO:0000259" key="1">
    <source>
        <dbReference type="Pfam" id="PF00089"/>
    </source>
</evidence>
<proteinExistence type="predicted"/>
<accession>A0A3R7QXM8</accession>
<dbReference type="Gene3D" id="2.40.10.10">
    <property type="entry name" value="Trypsin-like serine proteases"/>
    <property type="match status" value="1"/>
</dbReference>
<organism evidence="2 3">
    <name type="scientific">Penaeus vannamei</name>
    <name type="common">Whiteleg shrimp</name>
    <name type="synonym">Litopenaeus vannamei</name>
    <dbReference type="NCBI Taxonomy" id="6689"/>
    <lineage>
        <taxon>Eukaryota</taxon>
        <taxon>Metazoa</taxon>
        <taxon>Ecdysozoa</taxon>
        <taxon>Arthropoda</taxon>
        <taxon>Crustacea</taxon>
        <taxon>Multicrustacea</taxon>
        <taxon>Malacostraca</taxon>
        <taxon>Eumalacostraca</taxon>
        <taxon>Eucarida</taxon>
        <taxon>Decapoda</taxon>
        <taxon>Dendrobranchiata</taxon>
        <taxon>Penaeoidea</taxon>
        <taxon>Penaeidae</taxon>
        <taxon>Penaeus</taxon>
    </lineage>
</organism>
<dbReference type="Proteomes" id="UP000283509">
    <property type="component" value="Unassembled WGS sequence"/>
</dbReference>
<reference evidence="2 3" key="1">
    <citation type="submission" date="2018-04" db="EMBL/GenBank/DDBJ databases">
        <authorList>
            <person name="Zhang X."/>
            <person name="Yuan J."/>
            <person name="Li F."/>
            <person name="Xiang J."/>
        </authorList>
    </citation>
    <scope>NUCLEOTIDE SEQUENCE [LARGE SCALE GENOMIC DNA]</scope>
    <source>
        <tissue evidence="2">Muscle</tissue>
    </source>
</reference>
<dbReference type="SUPFAM" id="SSF50494">
    <property type="entry name" value="Trypsin-like serine proteases"/>
    <property type="match status" value="1"/>
</dbReference>
<dbReference type="Pfam" id="PF00089">
    <property type="entry name" value="Trypsin"/>
    <property type="match status" value="1"/>
</dbReference>
<dbReference type="GO" id="GO:0006508">
    <property type="term" value="P:proteolysis"/>
    <property type="evidence" value="ECO:0007669"/>
    <property type="project" value="InterPro"/>
</dbReference>
<dbReference type="AlphaFoldDB" id="A0A3R7QXM8"/>
<keyword evidence="3" id="KW-1185">Reference proteome</keyword>
<feature type="domain" description="Peptidase S1" evidence="1">
    <location>
        <begin position="91"/>
        <end position="141"/>
    </location>
</feature>
<dbReference type="InterPro" id="IPR043504">
    <property type="entry name" value="Peptidase_S1_PA_chymotrypsin"/>
</dbReference>
<gene>
    <name evidence="2" type="ORF">C7M84_024683</name>
</gene>
<dbReference type="EMBL" id="QCYY01000876">
    <property type="protein sequence ID" value="ROT82152.1"/>
    <property type="molecule type" value="Genomic_DNA"/>
</dbReference>
<comment type="caution">
    <text evidence="2">The sequence shown here is derived from an EMBL/GenBank/DDBJ whole genome shotgun (WGS) entry which is preliminary data.</text>
</comment>
<sequence length="151" mass="17063">MLPSNTMLAEACLLFRRPSTRGDHVFFISLLSFVVSLKSFRPPVFTHYHWDLILQRHDPRCHSPQEFCANILKIDLDQFCGIDIEAKQVLPEGSSGGPYLVNVGSDGREHWVVAGIVSSQRSGCDRPYTIFTAVIDFWPWVERCVHQGACA</sequence>
<dbReference type="GO" id="GO:0004252">
    <property type="term" value="F:serine-type endopeptidase activity"/>
    <property type="evidence" value="ECO:0007669"/>
    <property type="project" value="InterPro"/>
</dbReference>
<evidence type="ECO:0000313" key="2">
    <source>
        <dbReference type="EMBL" id="ROT82152.1"/>
    </source>
</evidence>
<reference evidence="2 3" key="2">
    <citation type="submission" date="2019-01" db="EMBL/GenBank/DDBJ databases">
        <title>The decoding of complex shrimp genome reveals the adaptation for benthos swimmer, frequently molting mechanism and breeding impact on genome.</title>
        <authorList>
            <person name="Sun Y."/>
            <person name="Gao Y."/>
            <person name="Yu Y."/>
        </authorList>
    </citation>
    <scope>NUCLEOTIDE SEQUENCE [LARGE SCALE GENOMIC DNA]</scope>
    <source>
        <tissue evidence="2">Muscle</tissue>
    </source>
</reference>
<dbReference type="InterPro" id="IPR001254">
    <property type="entry name" value="Trypsin_dom"/>
</dbReference>
<dbReference type="InterPro" id="IPR009003">
    <property type="entry name" value="Peptidase_S1_PA"/>
</dbReference>
<dbReference type="OrthoDB" id="6366251at2759"/>
<evidence type="ECO:0000313" key="3">
    <source>
        <dbReference type="Proteomes" id="UP000283509"/>
    </source>
</evidence>
<dbReference type="STRING" id="6689.A0A3R7QXM8"/>